<dbReference type="GO" id="GO:0016818">
    <property type="term" value="F:hydrolase activity, acting on acid anhydrides, in phosphorus-containing anhydrides"/>
    <property type="evidence" value="ECO:0007669"/>
    <property type="project" value="InterPro"/>
</dbReference>
<dbReference type="SMART" id="SM00910">
    <property type="entry name" value="HIRAN"/>
    <property type="match status" value="1"/>
</dbReference>
<feature type="domain" description="HIRAN" evidence="3">
    <location>
        <begin position="122"/>
        <end position="226"/>
    </location>
</feature>
<evidence type="ECO:0000256" key="1">
    <source>
        <dbReference type="ARBA" id="ARBA00022723"/>
    </source>
</evidence>
<protein>
    <submittedName>
        <fullName evidence="4">Uncharacterized protein DUF3606</fullName>
    </submittedName>
</protein>
<accession>A0A4R3YV25</accession>
<dbReference type="Pfam" id="PF12244">
    <property type="entry name" value="DUF3606"/>
    <property type="match status" value="1"/>
</dbReference>
<evidence type="ECO:0000256" key="2">
    <source>
        <dbReference type="ARBA" id="ARBA00022801"/>
    </source>
</evidence>
<gene>
    <name evidence="4" type="ORF">EC912_102693</name>
</gene>
<dbReference type="Proteomes" id="UP000295645">
    <property type="component" value="Unassembled WGS sequence"/>
</dbReference>
<keyword evidence="5" id="KW-1185">Reference proteome</keyword>
<proteinExistence type="predicted"/>
<dbReference type="RefSeq" id="WP_243649186.1">
    <property type="nucleotide sequence ID" value="NZ_SMCS01000002.1"/>
</dbReference>
<name>A0A4R3YV25_9GAMM</name>
<dbReference type="EMBL" id="SMCS01000002">
    <property type="protein sequence ID" value="TCV96342.1"/>
    <property type="molecule type" value="Genomic_DNA"/>
</dbReference>
<dbReference type="Gene3D" id="3.30.70.2330">
    <property type="match status" value="1"/>
</dbReference>
<evidence type="ECO:0000313" key="5">
    <source>
        <dbReference type="Proteomes" id="UP000295645"/>
    </source>
</evidence>
<keyword evidence="2" id="KW-0378">Hydrolase</keyword>
<comment type="caution">
    <text evidence="4">The sequence shown here is derived from an EMBL/GenBank/DDBJ whole genome shotgun (WGS) entry which is preliminary data.</text>
</comment>
<dbReference type="InterPro" id="IPR014905">
    <property type="entry name" value="HIRAN"/>
</dbReference>
<evidence type="ECO:0000259" key="3">
    <source>
        <dbReference type="SMART" id="SM00910"/>
    </source>
</evidence>
<dbReference type="Pfam" id="PF08797">
    <property type="entry name" value="HIRAN"/>
    <property type="match status" value="1"/>
</dbReference>
<keyword evidence="1" id="KW-0479">Metal-binding</keyword>
<sequence>MKAIFVAIQNEQTRAWTPVGRLTKDAGEYIFEYTKGAEKVSGFQTFGRMKDLHVRYVSPTLFPLFANRRLPKSRPEYAEYLDWLGLTPESGSDLEELGRTNGRRATDGIELIPCPEADAEGLCELFFFSRGIRHAAAGGGDRVAALKPGEKLYLCRDVQNSFDEAALILRTDDPVAFVGYLPAYFTQAFSSLIDSCGPECLRVVVEKVNSSAPTHYRLLCRLTSVWPKGFEPFSGEDFQPLERLGTEAHHGIGRVNLAEPYEVAYWTKALGISERELRDAVDSAGASVPDVRNFVANGH</sequence>
<organism evidence="4 5">
    <name type="scientific">Luteibacter rhizovicinus</name>
    <dbReference type="NCBI Taxonomy" id="242606"/>
    <lineage>
        <taxon>Bacteria</taxon>
        <taxon>Pseudomonadati</taxon>
        <taxon>Pseudomonadota</taxon>
        <taxon>Gammaproteobacteria</taxon>
        <taxon>Lysobacterales</taxon>
        <taxon>Rhodanobacteraceae</taxon>
        <taxon>Luteibacter</taxon>
    </lineage>
</organism>
<dbReference type="GO" id="GO:0008270">
    <property type="term" value="F:zinc ion binding"/>
    <property type="evidence" value="ECO:0007669"/>
    <property type="project" value="InterPro"/>
</dbReference>
<dbReference type="AlphaFoldDB" id="A0A4R3YV25"/>
<dbReference type="GO" id="GO:0003676">
    <property type="term" value="F:nucleic acid binding"/>
    <property type="evidence" value="ECO:0007669"/>
    <property type="project" value="InterPro"/>
</dbReference>
<evidence type="ECO:0000313" key="4">
    <source>
        <dbReference type="EMBL" id="TCV96342.1"/>
    </source>
</evidence>
<dbReference type="InterPro" id="IPR022037">
    <property type="entry name" value="DUF3606"/>
</dbReference>
<reference evidence="4 5" key="1">
    <citation type="submission" date="2019-03" db="EMBL/GenBank/DDBJ databases">
        <title>Above-ground endophytic microbial communities from plants in different locations in the United States.</title>
        <authorList>
            <person name="Frank C."/>
        </authorList>
    </citation>
    <scope>NUCLEOTIDE SEQUENCE [LARGE SCALE GENOMIC DNA]</scope>
    <source>
        <strain evidence="4 5">LP_13_YM</strain>
    </source>
</reference>